<dbReference type="GeneID" id="71988635"/>
<gene>
    <name evidence="1" type="ORF">CLAFUR5_08757</name>
</gene>
<dbReference type="KEGG" id="ffu:CLAFUR5_08757"/>
<proteinExistence type="predicted"/>
<reference evidence="1" key="2">
    <citation type="journal article" date="2022" name="Microb. Genom.">
        <title>A chromosome-scale genome assembly of the tomato pathogen Cladosporium fulvum reveals a compartmentalized genome architecture and the presence of a dispensable chromosome.</title>
        <authorList>
            <person name="Zaccaron A.Z."/>
            <person name="Chen L.H."/>
            <person name="Samaras A."/>
            <person name="Stergiopoulos I."/>
        </authorList>
    </citation>
    <scope>NUCLEOTIDE SEQUENCE</scope>
    <source>
        <strain evidence="1">Race5_Kim</strain>
    </source>
</reference>
<evidence type="ECO:0000313" key="2">
    <source>
        <dbReference type="Proteomes" id="UP000756132"/>
    </source>
</evidence>
<organism evidence="1 2">
    <name type="scientific">Passalora fulva</name>
    <name type="common">Tomato leaf mold</name>
    <name type="synonym">Cladosporium fulvum</name>
    <dbReference type="NCBI Taxonomy" id="5499"/>
    <lineage>
        <taxon>Eukaryota</taxon>
        <taxon>Fungi</taxon>
        <taxon>Dikarya</taxon>
        <taxon>Ascomycota</taxon>
        <taxon>Pezizomycotina</taxon>
        <taxon>Dothideomycetes</taxon>
        <taxon>Dothideomycetidae</taxon>
        <taxon>Mycosphaerellales</taxon>
        <taxon>Mycosphaerellaceae</taxon>
        <taxon>Fulvia</taxon>
    </lineage>
</organism>
<name>A0A9Q8LCP0_PASFU</name>
<dbReference type="EMBL" id="CP090165">
    <property type="protein sequence ID" value="UJO15050.1"/>
    <property type="molecule type" value="Genomic_DNA"/>
</dbReference>
<keyword evidence="2" id="KW-1185">Reference proteome</keyword>
<sequence length="113" mass="13117">MSQGPQRWYDLIWLLGAPLSIYIWNMKHKERIERARALEAQNIAGAVPERQEEAPQQDPFHVFEQSKRRWTPAGKDDEHDRRVAEHIAYEARLARSSPKIVKLASGKTLSLED</sequence>
<dbReference type="Proteomes" id="UP000756132">
    <property type="component" value="Chromosome 3"/>
</dbReference>
<dbReference type="RefSeq" id="XP_047759416.1">
    <property type="nucleotide sequence ID" value="XM_047907905.1"/>
</dbReference>
<dbReference type="AlphaFoldDB" id="A0A9Q8LCP0"/>
<protein>
    <submittedName>
        <fullName evidence="1">Uncharacterized protein</fullName>
    </submittedName>
</protein>
<accession>A0A9Q8LCP0</accession>
<reference evidence="1" key="1">
    <citation type="submission" date="2021-12" db="EMBL/GenBank/DDBJ databases">
        <authorList>
            <person name="Zaccaron A."/>
            <person name="Stergiopoulos I."/>
        </authorList>
    </citation>
    <scope>NUCLEOTIDE SEQUENCE</scope>
    <source>
        <strain evidence="1">Race5_Kim</strain>
    </source>
</reference>
<evidence type="ECO:0000313" key="1">
    <source>
        <dbReference type="EMBL" id="UJO15050.1"/>
    </source>
</evidence>